<keyword evidence="3" id="KW-0251">Elongation factor</keyword>
<dbReference type="Gene3D" id="3.40.50.2000">
    <property type="entry name" value="Glycogen Phosphorylase B"/>
    <property type="match status" value="2"/>
</dbReference>
<name>A0A2T4HLV2_9SPHN</name>
<dbReference type="Proteomes" id="UP000241206">
    <property type="component" value="Unassembled WGS sequence"/>
</dbReference>
<dbReference type="RefSeq" id="WP_107396000.1">
    <property type="nucleotide sequence ID" value="NZ_PHHF01000080.1"/>
</dbReference>
<dbReference type="AlphaFoldDB" id="A0A2T4HLV2"/>
<dbReference type="Pfam" id="PF13692">
    <property type="entry name" value="Glyco_trans_1_4"/>
    <property type="match status" value="1"/>
</dbReference>
<keyword evidence="1" id="KW-0808">Transferase</keyword>
<dbReference type="InterPro" id="IPR028098">
    <property type="entry name" value="Glyco_trans_4-like_N"/>
</dbReference>
<keyword evidence="3" id="KW-0648">Protein biosynthesis</keyword>
<feature type="domain" description="Glycosyltransferase subfamily 4-like N-terminal" evidence="2">
    <location>
        <begin position="15"/>
        <end position="167"/>
    </location>
</feature>
<dbReference type="SUPFAM" id="SSF53756">
    <property type="entry name" value="UDP-Glycosyltransferase/glycogen phosphorylase"/>
    <property type="match status" value="1"/>
</dbReference>
<sequence>MRVILGVEALAPDLSGIGRYTWELCKGLKSCPEIDELHYYRARQWISDPARLLEADAPSSPRRRGRLMRWWHGRQHGRRLRDSLFHGPNFFLPPEVEGGIVTVHDLSVFRFPETHPAARIAQFEREFASSMARVAHVITDSETVRAELMAFAGLPEDRVTAVPLGVADAFHPRTSGDLAPLLARFGLMPDAYALCVSTLEPRKKIGRLLEAWGALPVGLRSRWPLILAGGSGWLNGALRDVIAIGEREGWVRYLGYVPEDMLPALYAGARLFIYPSTYEGFGLPPVEAMASGVPALVASASCLPEVTQGAAMLVEPDDIAGFMVAIEQGLIDEAWRKGAIIRGLAVARTYDWAHCVAGTVAVYRRLAGRAAIQDRGIEIHGRSSGARMAS</sequence>
<protein>
    <submittedName>
        <fullName evidence="3">Transcription elongation factor GreAB</fullName>
    </submittedName>
</protein>
<evidence type="ECO:0000259" key="2">
    <source>
        <dbReference type="Pfam" id="PF13439"/>
    </source>
</evidence>
<comment type="caution">
    <text evidence="3">The sequence shown here is derived from an EMBL/GenBank/DDBJ whole genome shotgun (WGS) entry which is preliminary data.</text>
</comment>
<dbReference type="GO" id="GO:0016757">
    <property type="term" value="F:glycosyltransferase activity"/>
    <property type="evidence" value="ECO:0007669"/>
    <property type="project" value="InterPro"/>
</dbReference>
<gene>
    <name evidence="3" type="ORF">CV103_20265</name>
</gene>
<dbReference type="EMBL" id="PHHF01000080">
    <property type="protein sequence ID" value="PTD16757.1"/>
    <property type="molecule type" value="Genomic_DNA"/>
</dbReference>
<reference evidence="3 4" key="1">
    <citation type="submission" date="2017-11" db="EMBL/GenBank/DDBJ databases">
        <title>Sphingomonas oleivorans sp. nov., isolated from oil-contaminated soil.</title>
        <authorList>
            <person name="Wang L."/>
            <person name="Chen L."/>
        </authorList>
    </citation>
    <scope>NUCLEOTIDE SEQUENCE [LARGE SCALE GENOMIC DNA]</scope>
    <source>
        <strain evidence="3 4">K101</strain>
    </source>
</reference>
<keyword evidence="4" id="KW-1185">Reference proteome</keyword>
<dbReference type="CDD" id="cd03809">
    <property type="entry name" value="GT4_MtfB-like"/>
    <property type="match status" value="1"/>
</dbReference>
<evidence type="ECO:0000313" key="4">
    <source>
        <dbReference type="Proteomes" id="UP000241206"/>
    </source>
</evidence>
<dbReference type="GO" id="GO:0009103">
    <property type="term" value="P:lipopolysaccharide biosynthetic process"/>
    <property type="evidence" value="ECO:0007669"/>
    <property type="project" value="TreeGrafter"/>
</dbReference>
<dbReference type="GO" id="GO:0003746">
    <property type="term" value="F:translation elongation factor activity"/>
    <property type="evidence" value="ECO:0007669"/>
    <property type="project" value="UniProtKB-KW"/>
</dbReference>
<organism evidence="3 4">
    <name type="scientific">Edaphosphingomonas fennica</name>
    <dbReference type="NCBI Taxonomy" id="114404"/>
    <lineage>
        <taxon>Bacteria</taxon>
        <taxon>Pseudomonadati</taxon>
        <taxon>Pseudomonadota</taxon>
        <taxon>Alphaproteobacteria</taxon>
        <taxon>Sphingomonadales</taxon>
        <taxon>Rhizorhabdaceae</taxon>
        <taxon>Edaphosphingomonas</taxon>
    </lineage>
</organism>
<dbReference type="Pfam" id="PF13439">
    <property type="entry name" value="Glyco_transf_4"/>
    <property type="match status" value="1"/>
</dbReference>
<proteinExistence type="predicted"/>
<dbReference type="PANTHER" id="PTHR46401:SF2">
    <property type="entry name" value="GLYCOSYLTRANSFERASE WBBK-RELATED"/>
    <property type="match status" value="1"/>
</dbReference>
<evidence type="ECO:0000256" key="1">
    <source>
        <dbReference type="ARBA" id="ARBA00022679"/>
    </source>
</evidence>
<accession>A0A2T4HLV2</accession>
<evidence type="ECO:0000313" key="3">
    <source>
        <dbReference type="EMBL" id="PTD16757.1"/>
    </source>
</evidence>
<dbReference type="PANTHER" id="PTHR46401">
    <property type="entry name" value="GLYCOSYLTRANSFERASE WBBK-RELATED"/>
    <property type="match status" value="1"/>
</dbReference>